<dbReference type="Proteomes" id="UP000267027">
    <property type="component" value="Unassembled WGS sequence"/>
</dbReference>
<dbReference type="WBParaSite" id="ACOC_0000580201-mRNA-1">
    <property type="protein sequence ID" value="ACOC_0000580201-mRNA-1"/>
    <property type="gene ID" value="ACOC_0000580201"/>
</dbReference>
<dbReference type="PANTHER" id="PTHR47027">
    <property type="entry name" value="REVERSE TRANSCRIPTASE DOMAIN-CONTAINING PROTEIN"/>
    <property type="match status" value="1"/>
</dbReference>
<keyword evidence="3" id="KW-1185">Reference proteome</keyword>
<dbReference type="AlphaFoldDB" id="A0A0R3PLX7"/>
<feature type="domain" description="Reverse transcriptase" evidence="1">
    <location>
        <begin position="1"/>
        <end position="140"/>
    </location>
</feature>
<sequence length="177" mass="20707">MEALDTQRDPIPYIEILRELYKNFTTKTSPFNDDINIDVKRGVRQGDTISPKLFTVTLENVMQRVEWDNIVKTGGRRLHHLRFADSIVLIRRNINQAEQMMADFDNACGKISHLINLPKMMFMRNALAACAPFTLNEINISECSRYVCLCREFKIMNDLGLEPAERQAKQRIRMVWW</sequence>
<dbReference type="Pfam" id="PF00078">
    <property type="entry name" value="RVT_1"/>
    <property type="match status" value="1"/>
</dbReference>
<evidence type="ECO:0000313" key="2">
    <source>
        <dbReference type="EMBL" id="VDM57388.1"/>
    </source>
</evidence>
<dbReference type="PANTHER" id="PTHR47027:SF29">
    <property type="entry name" value="C2H2-TYPE DOMAIN-CONTAINING PROTEIN"/>
    <property type="match status" value="1"/>
</dbReference>
<name>A0A0R3PLX7_ANGCS</name>
<evidence type="ECO:0000313" key="3">
    <source>
        <dbReference type="Proteomes" id="UP000267027"/>
    </source>
</evidence>
<proteinExistence type="predicted"/>
<dbReference type="InterPro" id="IPR000477">
    <property type="entry name" value="RT_dom"/>
</dbReference>
<evidence type="ECO:0000313" key="4">
    <source>
        <dbReference type="WBParaSite" id="ACOC_0000580201-mRNA-1"/>
    </source>
</evidence>
<organism evidence="4">
    <name type="scientific">Angiostrongylus costaricensis</name>
    <name type="common">Nematode worm</name>
    <dbReference type="NCBI Taxonomy" id="334426"/>
    <lineage>
        <taxon>Eukaryota</taxon>
        <taxon>Metazoa</taxon>
        <taxon>Ecdysozoa</taxon>
        <taxon>Nematoda</taxon>
        <taxon>Chromadorea</taxon>
        <taxon>Rhabditida</taxon>
        <taxon>Rhabditina</taxon>
        <taxon>Rhabditomorpha</taxon>
        <taxon>Strongyloidea</taxon>
        <taxon>Metastrongylidae</taxon>
        <taxon>Angiostrongylus</taxon>
    </lineage>
</organism>
<reference evidence="4" key="1">
    <citation type="submission" date="2017-02" db="UniProtKB">
        <authorList>
            <consortium name="WormBaseParasite"/>
        </authorList>
    </citation>
    <scope>IDENTIFICATION</scope>
</reference>
<protein>
    <submittedName>
        <fullName evidence="4">Reverse transcriptase domain-containing protein</fullName>
    </submittedName>
</protein>
<accession>A0A0R3PLX7</accession>
<dbReference type="EMBL" id="UYYA01003895">
    <property type="protein sequence ID" value="VDM57388.1"/>
    <property type="molecule type" value="Genomic_DNA"/>
</dbReference>
<dbReference type="OrthoDB" id="8063823at2759"/>
<reference evidence="2 3" key="2">
    <citation type="submission" date="2018-11" db="EMBL/GenBank/DDBJ databases">
        <authorList>
            <consortium name="Pathogen Informatics"/>
        </authorList>
    </citation>
    <scope>NUCLEOTIDE SEQUENCE [LARGE SCALE GENOMIC DNA]</scope>
    <source>
        <strain evidence="2 3">Costa Rica</strain>
    </source>
</reference>
<dbReference type="STRING" id="334426.A0A0R3PLX7"/>
<evidence type="ECO:0000259" key="1">
    <source>
        <dbReference type="PROSITE" id="PS50878"/>
    </source>
</evidence>
<dbReference type="PROSITE" id="PS50878">
    <property type="entry name" value="RT_POL"/>
    <property type="match status" value="1"/>
</dbReference>
<gene>
    <name evidence="2" type="ORF">ACOC_LOCUS5803</name>
</gene>